<evidence type="ECO:0000313" key="2">
    <source>
        <dbReference type="EMBL" id="SDH60735.1"/>
    </source>
</evidence>
<feature type="region of interest" description="Disordered" evidence="1">
    <location>
        <begin position="1"/>
        <end position="60"/>
    </location>
</feature>
<gene>
    <name evidence="2" type="ORF">SAMN05192534_10813</name>
</gene>
<proteinExistence type="predicted"/>
<name>A0A1G8DT07_9BACI</name>
<keyword evidence="3" id="KW-1185">Reference proteome</keyword>
<evidence type="ECO:0000313" key="3">
    <source>
        <dbReference type="Proteomes" id="UP000199163"/>
    </source>
</evidence>
<dbReference type="Pfam" id="PF13217">
    <property type="entry name" value="DUF4025"/>
    <property type="match status" value="1"/>
</dbReference>
<protein>
    <recommendedName>
        <fullName evidence="4">DUF4025 domain-containing protein</fullName>
    </recommendedName>
</protein>
<dbReference type="STRING" id="568899.SAMN05192534_10813"/>
<feature type="compositionally biased region" description="Basic and acidic residues" evidence="1">
    <location>
        <begin position="25"/>
        <end position="37"/>
    </location>
</feature>
<reference evidence="2 3" key="1">
    <citation type="submission" date="2016-10" db="EMBL/GenBank/DDBJ databases">
        <authorList>
            <person name="de Groot N.N."/>
        </authorList>
    </citation>
    <scope>NUCLEOTIDE SEQUENCE [LARGE SCALE GENOMIC DNA]</scope>
    <source>
        <strain evidence="2 3">DSM 21632</strain>
    </source>
</reference>
<dbReference type="RefSeq" id="WP_091272848.1">
    <property type="nucleotide sequence ID" value="NZ_FNDK01000008.1"/>
</dbReference>
<dbReference type="OrthoDB" id="2476089at2"/>
<organism evidence="2 3">
    <name type="scientific">Alteribacillus persepolensis</name>
    <dbReference type="NCBI Taxonomy" id="568899"/>
    <lineage>
        <taxon>Bacteria</taxon>
        <taxon>Bacillati</taxon>
        <taxon>Bacillota</taxon>
        <taxon>Bacilli</taxon>
        <taxon>Bacillales</taxon>
        <taxon>Bacillaceae</taxon>
        <taxon>Alteribacillus</taxon>
    </lineage>
</organism>
<dbReference type="InterPro" id="IPR025100">
    <property type="entry name" value="DUF4025"/>
</dbReference>
<dbReference type="AlphaFoldDB" id="A0A1G8DT07"/>
<feature type="compositionally biased region" description="Polar residues" evidence="1">
    <location>
        <begin position="14"/>
        <end position="24"/>
    </location>
</feature>
<dbReference type="Proteomes" id="UP000199163">
    <property type="component" value="Unassembled WGS sequence"/>
</dbReference>
<accession>A0A1G8DT07</accession>
<dbReference type="EMBL" id="FNDK01000008">
    <property type="protein sequence ID" value="SDH60735.1"/>
    <property type="molecule type" value="Genomic_DNA"/>
</dbReference>
<evidence type="ECO:0008006" key="4">
    <source>
        <dbReference type="Google" id="ProtNLM"/>
    </source>
</evidence>
<evidence type="ECO:0000256" key="1">
    <source>
        <dbReference type="SAM" id="MobiDB-lite"/>
    </source>
</evidence>
<feature type="compositionally biased region" description="Basic and acidic residues" evidence="1">
    <location>
        <begin position="45"/>
        <end position="60"/>
    </location>
</feature>
<sequence>MKNKKQRTFDADKTYQSSDYTSQDETARGFAETHEQVSDTMAEGTIDRKASAEKREQGEG</sequence>